<feature type="domain" description="WSC" evidence="4">
    <location>
        <begin position="38"/>
        <end position="129"/>
    </location>
</feature>
<evidence type="ECO:0000256" key="3">
    <source>
        <dbReference type="SAM" id="SignalP"/>
    </source>
</evidence>
<keyword evidence="1" id="KW-0677">Repeat</keyword>
<keyword evidence="6" id="KW-1185">Reference proteome</keyword>
<dbReference type="PROSITE" id="PS51212">
    <property type="entry name" value="WSC"/>
    <property type="match status" value="2"/>
</dbReference>
<sequence>MARLSAWVTLAGLLAQQTAASVVRNGVELPACANHFSPFEATGCYQDYDGKTLDFRSTVSSKGMTAYKCQAICKGNGYQFSGLKYYGICFCGSKLEGPKLPDSNCTLPCDGDQKESCGGTDSLTVYRDPTFLKLGDAVDDDDYDDTGCFTDDSAVGRTLGFRANIDAAKVTPATCIKACLDRGLPFAGAEFGGECWCGALVSPFAKEVNDTDCNMPCGGDQSLDCGGRNRINIFRASELLSQDPCENDNEAPPRSPSPTQTTTKPTDKPTDKSPATTRTPTPTTPATGTATGTATATSTKICTTVVPKDEWCVGKWCNEPLPDFSNEKTCFASWAKCHLQTHACLKFAGWPAALECADYKKWCKDAKHFCRRSCTSKSRNCSKAGHHAENPPRGGDNKDPVTKTVPCDEATGTMTPGTIPEPTNLCVQPHNPGRGYTIEDPVGDIDLPVVTCNNNEADHKRGNPFKQYDHSNWGHCPSYKRGDVPKACKDACKQQYERCRGVYAKSRDTRKDRKDDDDDDDDKKHKHKGKHEDKEHGDRKHGGKKGKKHERRSTGGGGELSAGTIAHPKDEYHTALRQCKDQYEDCRKVNADIKGDDKCARFGGPWKILLDTCNGRLTFYFLEELTCP</sequence>
<evidence type="ECO:0000313" key="6">
    <source>
        <dbReference type="Proteomes" id="UP000044602"/>
    </source>
</evidence>
<accession>A0A0G4LQ52</accession>
<evidence type="ECO:0000256" key="1">
    <source>
        <dbReference type="ARBA" id="ARBA00022737"/>
    </source>
</evidence>
<feature type="domain" description="WSC" evidence="4">
    <location>
        <begin position="142"/>
        <end position="237"/>
    </location>
</feature>
<feature type="compositionally biased region" description="Basic and acidic residues" evidence="2">
    <location>
        <begin position="530"/>
        <end position="540"/>
    </location>
</feature>
<feature type="compositionally biased region" description="Basic residues" evidence="2">
    <location>
        <begin position="541"/>
        <end position="551"/>
    </location>
</feature>
<keyword evidence="3" id="KW-0732">Signal</keyword>
<dbReference type="Proteomes" id="UP000044602">
    <property type="component" value="Unassembled WGS sequence"/>
</dbReference>
<dbReference type="PANTHER" id="PTHR45964">
    <property type="entry name" value="WSCD FAMILY MEMBER CG9164"/>
    <property type="match status" value="1"/>
</dbReference>
<name>A0A0G4LQ52_VERLO</name>
<gene>
    <name evidence="5" type="ORF">BN1708_003770</name>
</gene>
<dbReference type="InterPro" id="IPR051589">
    <property type="entry name" value="Sialate-O-sulfotransferase"/>
</dbReference>
<feature type="chain" id="PRO_5002566954" description="WSC domain-containing protein" evidence="3">
    <location>
        <begin position="21"/>
        <end position="628"/>
    </location>
</feature>
<dbReference type="AlphaFoldDB" id="A0A0G4LQ52"/>
<organism evidence="5 6">
    <name type="scientific">Verticillium longisporum</name>
    <name type="common">Verticillium dahliae var. longisporum</name>
    <dbReference type="NCBI Taxonomy" id="100787"/>
    <lineage>
        <taxon>Eukaryota</taxon>
        <taxon>Fungi</taxon>
        <taxon>Dikarya</taxon>
        <taxon>Ascomycota</taxon>
        <taxon>Pezizomycotina</taxon>
        <taxon>Sordariomycetes</taxon>
        <taxon>Hypocreomycetidae</taxon>
        <taxon>Glomerellales</taxon>
        <taxon>Plectosphaerellaceae</taxon>
        <taxon>Verticillium</taxon>
    </lineage>
</organism>
<dbReference type="STRING" id="100787.A0A0G4LQ52"/>
<feature type="region of interest" description="Disordered" evidence="2">
    <location>
        <begin position="377"/>
        <end position="425"/>
    </location>
</feature>
<dbReference type="Pfam" id="PF01822">
    <property type="entry name" value="WSC"/>
    <property type="match status" value="2"/>
</dbReference>
<feature type="compositionally biased region" description="Basic and acidic residues" evidence="2">
    <location>
        <begin position="505"/>
        <end position="514"/>
    </location>
</feature>
<evidence type="ECO:0000259" key="4">
    <source>
        <dbReference type="PROSITE" id="PS51212"/>
    </source>
</evidence>
<dbReference type="InterPro" id="IPR002889">
    <property type="entry name" value="WSC_carb-bd"/>
</dbReference>
<protein>
    <recommendedName>
        <fullName evidence="4">WSC domain-containing protein</fullName>
    </recommendedName>
</protein>
<dbReference type="PANTHER" id="PTHR45964:SF9">
    <property type="entry name" value="SULFOTRANSFERASE"/>
    <property type="match status" value="1"/>
</dbReference>
<feature type="compositionally biased region" description="Basic and acidic residues" evidence="2">
    <location>
        <begin position="386"/>
        <end position="401"/>
    </location>
</feature>
<evidence type="ECO:0000313" key="5">
    <source>
        <dbReference type="EMBL" id="CRK24079.1"/>
    </source>
</evidence>
<reference evidence="6" key="1">
    <citation type="submission" date="2015-05" db="EMBL/GenBank/DDBJ databases">
        <authorList>
            <person name="Fogelqvist Johan"/>
        </authorList>
    </citation>
    <scope>NUCLEOTIDE SEQUENCE [LARGE SCALE GENOMIC DNA]</scope>
</reference>
<feature type="signal peptide" evidence="3">
    <location>
        <begin position="1"/>
        <end position="20"/>
    </location>
</feature>
<dbReference type="SMART" id="SM00321">
    <property type="entry name" value="WSC"/>
    <property type="match status" value="2"/>
</dbReference>
<feature type="region of interest" description="Disordered" evidence="2">
    <location>
        <begin position="505"/>
        <end position="567"/>
    </location>
</feature>
<feature type="region of interest" description="Disordered" evidence="2">
    <location>
        <begin position="242"/>
        <end position="292"/>
    </location>
</feature>
<dbReference type="EMBL" id="CVQH01016668">
    <property type="protein sequence ID" value="CRK24079.1"/>
    <property type="molecule type" value="Genomic_DNA"/>
</dbReference>
<feature type="compositionally biased region" description="Low complexity" evidence="2">
    <location>
        <begin position="272"/>
        <end position="292"/>
    </location>
</feature>
<proteinExistence type="predicted"/>
<evidence type="ECO:0000256" key="2">
    <source>
        <dbReference type="SAM" id="MobiDB-lite"/>
    </source>
</evidence>